<evidence type="ECO:0000313" key="1">
    <source>
        <dbReference type="EMBL" id="CAD6501949.1"/>
    </source>
</evidence>
<dbReference type="AlphaFoldDB" id="A0A9W4D0L1"/>
<accession>A0A9W4D0L1</accession>
<gene>
    <name evidence="1" type="ORF">BGTH12_LOCUS3307</name>
</gene>
<dbReference type="Proteomes" id="UP000683417">
    <property type="component" value="Unassembled WGS sequence"/>
</dbReference>
<organism evidence="1 2">
    <name type="scientific">Blumeria graminis f. sp. triticale</name>
    <dbReference type="NCBI Taxonomy" id="1689686"/>
    <lineage>
        <taxon>Eukaryota</taxon>
        <taxon>Fungi</taxon>
        <taxon>Dikarya</taxon>
        <taxon>Ascomycota</taxon>
        <taxon>Pezizomycotina</taxon>
        <taxon>Leotiomycetes</taxon>
        <taxon>Erysiphales</taxon>
        <taxon>Erysiphaceae</taxon>
        <taxon>Blumeria</taxon>
    </lineage>
</organism>
<name>A0A9W4D0L1_BLUGR</name>
<protein>
    <submittedName>
        <fullName evidence="1">BgTH12-02193</fullName>
    </submittedName>
</protein>
<reference evidence="1" key="1">
    <citation type="submission" date="2020-10" db="EMBL/GenBank/DDBJ databases">
        <authorList>
            <person name="Muller C M."/>
        </authorList>
    </citation>
    <scope>NUCLEOTIDE SEQUENCE</scope>
    <source>
        <strain evidence="1">THUN-12</strain>
    </source>
</reference>
<evidence type="ECO:0000313" key="2">
    <source>
        <dbReference type="Proteomes" id="UP000683417"/>
    </source>
</evidence>
<comment type="caution">
    <text evidence="1">The sequence shown here is derived from an EMBL/GenBank/DDBJ whole genome shotgun (WGS) entry which is preliminary data.</text>
</comment>
<dbReference type="EMBL" id="CAJHIT010000005">
    <property type="protein sequence ID" value="CAD6501949.1"/>
    <property type="molecule type" value="Genomic_DNA"/>
</dbReference>
<sequence>MKIHCLRTSSSSQVTSCNSLCHDVIWIGLKLLVCLGCQLVDRIRHTRVAERMISQEV</sequence>
<proteinExistence type="predicted"/>